<organism evidence="1 2">
    <name type="scientific">Candidatus Nanohalobium constans</name>
    <dbReference type="NCBI Taxonomy" id="2565781"/>
    <lineage>
        <taxon>Archaea</taxon>
        <taxon>Candidatus Nanohalarchaeota</taxon>
        <taxon>Candidatus Nanohalobia</taxon>
        <taxon>Candidatus Nanohalobiales</taxon>
        <taxon>Candidatus Nanohalobiaceae</taxon>
        <taxon>Candidatus Nanohalobium</taxon>
    </lineage>
</organism>
<gene>
    <name evidence="1" type="ORF">LC1Nh_0391</name>
</gene>
<sequence length="274" mass="31033">MIGTLDDVNSVLENQDLVYDLSRVVGSLDMPEGFQGGRVEKAESLDRPKLEGKIPKLIGSGFEQLAAWNYGAEFKDNSADVYIGFDDDFSGWGVQVKSCSLFVNNGGLGQRGSFVVRHESYDDLPPKSLFELNLYSVVDEPVPNGRTTLGFNPEEYEGIDDFEEAKRQTQIFEPAVDGSPGDDLIYLDLHRQVLIPKNLFEEVVRRYDDSDLSIDPDEEDAPWYPRKEYNVPWKKIFGEQGTPIENSPLQKTARDIYHQQENHRVTGYTVNQEV</sequence>
<dbReference type="RefSeq" id="WP_153550031.1">
    <property type="nucleotide sequence ID" value="NZ_CP040089.1"/>
</dbReference>
<dbReference type="EMBL" id="CP040089">
    <property type="protein sequence ID" value="QGA80292.1"/>
    <property type="molecule type" value="Genomic_DNA"/>
</dbReference>
<dbReference type="GeneID" id="42364775"/>
<protein>
    <recommendedName>
        <fullName evidence="3">Restriction endonuclease</fullName>
    </recommendedName>
</protein>
<dbReference type="Proteomes" id="UP000377803">
    <property type="component" value="Chromosome"/>
</dbReference>
<evidence type="ECO:0008006" key="3">
    <source>
        <dbReference type="Google" id="ProtNLM"/>
    </source>
</evidence>
<keyword evidence="2" id="KW-1185">Reference proteome</keyword>
<proteinExistence type="predicted"/>
<evidence type="ECO:0000313" key="1">
    <source>
        <dbReference type="EMBL" id="QGA80292.1"/>
    </source>
</evidence>
<accession>A0A5Q0UFB4</accession>
<reference evidence="2" key="1">
    <citation type="submission" date="2019-05" db="EMBL/GenBank/DDBJ databases">
        <title>Candidatus Nanohalobium constans, a novel model system to study the DPANN nano-sized archaea: genomic and physiological characterization of a nanoarchaeon co-cultured with its chitinotrophic host.</title>
        <authorList>
            <person name="La Cono V."/>
            <person name="Arcadi E."/>
            <person name="Crisafi F."/>
            <person name="Denaro R."/>
            <person name="La Spada G."/>
            <person name="Messina E."/>
            <person name="Smedile F."/>
            <person name="Toshchakov S.V."/>
            <person name="Shevchenko M.A."/>
            <person name="Golyshin P.N."/>
            <person name="Golyshina O.V."/>
            <person name="Ferrer M."/>
            <person name="Rohde M."/>
            <person name="Mushegian A."/>
            <person name="Sorokin D.Y."/>
            <person name="Giuliano L."/>
            <person name="Yakimov M.M."/>
        </authorList>
    </citation>
    <scope>NUCLEOTIDE SEQUENCE [LARGE SCALE GENOMIC DNA]</scope>
    <source>
        <strain evidence="2">LC1Nh</strain>
    </source>
</reference>
<dbReference type="KEGG" id="ncon:LC1Nh_0391"/>
<dbReference type="AlphaFoldDB" id="A0A5Q0UFB4"/>
<name>A0A5Q0UFB4_9ARCH</name>
<evidence type="ECO:0000313" key="2">
    <source>
        <dbReference type="Proteomes" id="UP000377803"/>
    </source>
</evidence>